<reference evidence="1 2" key="1">
    <citation type="submission" date="2018-06" db="EMBL/GenBank/DDBJ databases">
        <authorList>
            <consortium name="Pathogen Informatics"/>
            <person name="Doyle S."/>
        </authorList>
    </citation>
    <scope>NUCLEOTIDE SEQUENCE [LARGE SCALE GENOMIC DNA]</scope>
    <source>
        <strain evidence="1 2">NCTC10975</strain>
    </source>
</reference>
<proteinExistence type="predicted"/>
<sequence>MTDKTGGAAFPIPATELHGTTAGMTLRDYFAAKAMQGMLSNEQCKPFDMSF</sequence>
<dbReference type="AlphaFoldDB" id="A0A2X2BC19"/>
<protein>
    <submittedName>
        <fullName evidence="1">Uncharacterized protein</fullName>
    </submittedName>
</protein>
<dbReference type="Proteomes" id="UP000251485">
    <property type="component" value="Unassembled WGS sequence"/>
</dbReference>
<gene>
    <name evidence="1" type="ORF">NCTC10975_00065</name>
</gene>
<dbReference type="EMBL" id="UAUE01000001">
    <property type="protein sequence ID" value="SPY93742.1"/>
    <property type="molecule type" value="Genomic_DNA"/>
</dbReference>
<evidence type="ECO:0000313" key="1">
    <source>
        <dbReference type="EMBL" id="SPY93742.1"/>
    </source>
</evidence>
<organism evidence="1 2">
    <name type="scientific">Proteus mirabilis</name>
    <dbReference type="NCBI Taxonomy" id="584"/>
    <lineage>
        <taxon>Bacteria</taxon>
        <taxon>Pseudomonadati</taxon>
        <taxon>Pseudomonadota</taxon>
        <taxon>Gammaproteobacteria</taxon>
        <taxon>Enterobacterales</taxon>
        <taxon>Morganellaceae</taxon>
        <taxon>Proteus</taxon>
    </lineage>
</organism>
<evidence type="ECO:0000313" key="2">
    <source>
        <dbReference type="Proteomes" id="UP000251485"/>
    </source>
</evidence>
<name>A0A2X2BC19_PROMI</name>
<accession>A0A2X2BC19</accession>